<name>A9BRL9_DELAS</name>
<feature type="domain" description="PAS" evidence="12">
    <location>
        <begin position="191"/>
        <end position="274"/>
    </location>
</feature>
<dbReference type="CDD" id="cd01948">
    <property type="entry name" value="EAL"/>
    <property type="match status" value="1"/>
</dbReference>
<evidence type="ECO:0000256" key="2">
    <source>
        <dbReference type="ARBA" id="ARBA00022553"/>
    </source>
</evidence>
<comment type="subcellular location">
    <subcellularLocation>
        <location evidence="1">Membrane</location>
        <topology evidence="1">Multi-pass membrane protein</topology>
    </subcellularLocation>
</comment>
<dbReference type="PROSITE" id="PS50887">
    <property type="entry name" value="GGDEF"/>
    <property type="match status" value="1"/>
</dbReference>
<keyword evidence="4 11" id="KW-0812">Transmembrane</keyword>
<dbReference type="Gene3D" id="3.30.450.20">
    <property type="entry name" value="PAS domain"/>
    <property type="match status" value="2"/>
</dbReference>
<dbReference type="Proteomes" id="UP000000784">
    <property type="component" value="Chromosome"/>
</dbReference>
<evidence type="ECO:0000313" key="16">
    <source>
        <dbReference type="EMBL" id="ABX33380.1"/>
    </source>
</evidence>
<dbReference type="InterPro" id="IPR000014">
    <property type="entry name" value="PAS"/>
</dbReference>
<evidence type="ECO:0000256" key="5">
    <source>
        <dbReference type="ARBA" id="ARBA00022741"/>
    </source>
</evidence>
<evidence type="ECO:0000259" key="13">
    <source>
        <dbReference type="PROSITE" id="PS50113"/>
    </source>
</evidence>
<dbReference type="HOGENOM" id="CLU_000445_70_20_4"/>
<dbReference type="Pfam" id="PF13493">
    <property type="entry name" value="DUF4118"/>
    <property type="match status" value="1"/>
</dbReference>
<evidence type="ECO:0000256" key="4">
    <source>
        <dbReference type="ARBA" id="ARBA00022692"/>
    </source>
</evidence>
<dbReference type="InterPro" id="IPR025201">
    <property type="entry name" value="KdpD_TM"/>
</dbReference>
<dbReference type="InterPro" id="IPR035965">
    <property type="entry name" value="PAS-like_dom_sf"/>
</dbReference>
<feature type="domain" description="PAC" evidence="13">
    <location>
        <begin position="263"/>
        <end position="315"/>
    </location>
</feature>
<dbReference type="InterPro" id="IPR035919">
    <property type="entry name" value="EAL_sf"/>
</dbReference>
<evidence type="ECO:0000313" key="17">
    <source>
        <dbReference type="Proteomes" id="UP000000784"/>
    </source>
</evidence>
<dbReference type="InterPro" id="IPR013656">
    <property type="entry name" value="PAS_4"/>
</dbReference>
<keyword evidence="2" id="KW-0597">Phosphoprotein</keyword>
<dbReference type="CDD" id="cd01949">
    <property type="entry name" value="GGDEF"/>
    <property type="match status" value="1"/>
</dbReference>
<organism evidence="16 17">
    <name type="scientific">Delftia acidovorans (strain DSM 14801 / SPH-1)</name>
    <dbReference type="NCBI Taxonomy" id="398578"/>
    <lineage>
        <taxon>Bacteria</taxon>
        <taxon>Pseudomonadati</taxon>
        <taxon>Pseudomonadota</taxon>
        <taxon>Betaproteobacteria</taxon>
        <taxon>Burkholderiales</taxon>
        <taxon>Comamonadaceae</taxon>
        <taxon>Delftia</taxon>
    </lineage>
</organism>
<dbReference type="PROSITE" id="PS50113">
    <property type="entry name" value="PAC"/>
    <property type="match status" value="2"/>
</dbReference>
<evidence type="ECO:0000259" key="14">
    <source>
        <dbReference type="PROSITE" id="PS50883"/>
    </source>
</evidence>
<reference evidence="16 17" key="1">
    <citation type="journal article" date="2004" name="Appl. Environ. Microbiol.">
        <title>Mineralization of individual congeners of linear alkylbenzenesulfonate by defined pairs of heterotrophic bacteria.</title>
        <authorList>
            <person name="Schleheck D."/>
            <person name="Knepper T.P."/>
            <person name="Fischer K."/>
            <person name="Cook A.M."/>
        </authorList>
    </citation>
    <scope>NUCLEOTIDE SEQUENCE [LARGE SCALE GENOMIC DNA]</scope>
    <source>
        <strain evidence="17">DSM 14801 / SPH-1</strain>
    </source>
</reference>
<keyword evidence="17" id="KW-1185">Reference proteome</keyword>
<sequence>MAKSARRRFIGLITVSYGLLAFAWIILSDKLLFALAGSADIGWLSVGKGLFFVLATDFLLFFALCSVPAAQDSGASAIAQEMGPRRFPVWASYLFSLAMSLAVLAASSTLASHFGERSLLLLFMLPVLVSALIGGLGPGLLATAFAAYSLDQTDGVDVRDWAQWGVVAVNGLAVSVLAETLQRSLRKANMQRQLLDSVISGTSDAVFVKDLRGRYLLVNRAAASLVGRQAEDIVGKDDFALFPFGIASAIRRKDQAVLRQEVATHEEQLTVEPGRTLDLLVTKGPVRNTAGHIAGLFGISRDITERKRFERELAQAAVVFDSSHQGIMVVDPGRRITRVNPAFTRITGYASEDVIGKTPRVLSSGLHGPEFYRQIWACIERDGFWHGEIWNRRKTGEIFAEMLSISAAQGAGGEIEHYIGVFTDISHIKAHEAELERVTHYDLLTGLPNRRLLIDRLNQAMLRTAREGRSLAVCFLDLDGFKEINDLHGAAAGDALLVGVAAHLKSVLRSEDTLARLGGDEFVLLLSHIGSAEHCATILDRVLEAASRPVPVQDRVLSVTASLGVSLYPDDQADPDLLLRHADQAMCVAKQAGRNRYQLFDPENDRKAHARRLQLGWLRQALEKGEFLLHYQPKVELGGGRLVGAEALLRWHDPRQGLRAPGEFLPFVAGSDLERPLGDWVIGEAVAQAARWFGQGLDLCVSINVSANQLLDGGFHAKMAQVLARHPDLPPHLIELEILESAAIADMEQAIQVMGQCRQLGIRFALDDFGTGYSSLTYLRKLPVQSLKIDQSFVRDMLADPDDLGIVEGVIQLASTFQLESVAEGVETPKHARRLRDMGCHVAQGYGIARPMPADQLPAWAARWQAGDNWLAHGRHMPSEV</sequence>
<accession>A9BRL9</accession>
<dbReference type="InterPro" id="IPR052155">
    <property type="entry name" value="Biofilm_reg_signaling"/>
</dbReference>
<dbReference type="SMART" id="SM00086">
    <property type="entry name" value="PAC"/>
    <property type="match status" value="2"/>
</dbReference>
<feature type="domain" description="GGDEF" evidence="15">
    <location>
        <begin position="469"/>
        <end position="602"/>
    </location>
</feature>
<feature type="domain" description="PAS" evidence="12">
    <location>
        <begin position="312"/>
        <end position="358"/>
    </location>
</feature>
<dbReference type="Pfam" id="PF00563">
    <property type="entry name" value="EAL"/>
    <property type="match status" value="1"/>
</dbReference>
<feature type="domain" description="PAC" evidence="13">
    <location>
        <begin position="385"/>
        <end position="437"/>
    </location>
</feature>
<dbReference type="NCBIfam" id="TIGR00254">
    <property type="entry name" value="GGDEF"/>
    <property type="match status" value="1"/>
</dbReference>
<dbReference type="SMART" id="SM00052">
    <property type="entry name" value="EAL"/>
    <property type="match status" value="1"/>
</dbReference>
<dbReference type="Pfam" id="PF08448">
    <property type="entry name" value="PAS_4"/>
    <property type="match status" value="1"/>
</dbReference>
<dbReference type="NCBIfam" id="TIGR00229">
    <property type="entry name" value="sensory_box"/>
    <property type="match status" value="2"/>
</dbReference>
<dbReference type="Gene3D" id="3.20.20.450">
    <property type="entry name" value="EAL domain"/>
    <property type="match status" value="1"/>
</dbReference>
<dbReference type="eggNOG" id="COG3829">
    <property type="taxonomic scope" value="Bacteria"/>
</dbReference>
<keyword evidence="8 11" id="KW-1133">Transmembrane helix</keyword>
<evidence type="ECO:0000259" key="12">
    <source>
        <dbReference type="PROSITE" id="PS50112"/>
    </source>
</evidence>
<evidence type="ECO:0000256" key="3">
    <source>
        <dbReference type="ARBA" id="ARBA00022679"/>
    </source>
</evidence>
<evidence type="ECO:0000256" key="10">
    <source>
        <dbReference type="ARBA" id="ARBA00023136"/>
    </source>
</evidence>
<dbReference type="SMART" id="SM00091">
    <property type="entry name" value="PAS"/>
    <property type="match status" value="2"/>
</dbReference>
<keyword evidence="5" id="KW-0547">Nucleotide-binding</keyword>
<evidence type="ECO:0000259" key="15">
    <source>
        <dbReference type="PROSITE" id="PS50887"/>
    </source>
</evidence>
<proteinExistence type="predicted"/>
<dbReference type="Pfam" id="PF00990">
    <property type="entry name" value="GGDEF"/>
    <property type="match status" value="1"/>
</dbReference>
<dbReference type="STRING" id="398578.Daci_0734"/>
<evidence type="ECO:0000256" key="6">
    <source>
        <dbReference type="ARBA" id="ARBA00022777"/>
    </source>
</evidence>
<evidence type="ECO:0000256" key="11">
    <source>
        <dbReference type="SAM" id="Phobius"/>
    </source>
</evidence>
<dbReference type="InterPro" id="IPR000700">
    <property type="entry name" value="PAS-assoc_C"/>
</dbReference>
<dbReference type="SUPFAM" id="SSF55073">
    <property type="entry name" value="Nucleotide cyclase"/>
    <property type="match status" value="1"/>
</dbReference>
<dbReference type="KEGG" id="dac:Daci_0734"/>
<dbReference type="InterPro" id="IPR029787">
    <property type="entry name" value="Nucleotide_cyclase"/>
</dbReference>
<dbReference type="AlphaFoldDB" id="A9BRL9"/>
<dbReference type="SMART" id="SM00267">
    <property type="entry name" value="GGDEF"/>
    <property type="match status" value="1"/>
</dbReference>
<protein>
    <submittedName>
        <fullName evidence="16">Diguanylate cyclase/phosphodiesterase with PAS/PAC sensor(S)</fullName>
    </submittedName>
</protein>
<keyword evidence="7" id="KW-0067">ATP-binding</keyword>
<feature type="transmembrane region" description="Helical" evidence="11">
    <location>
        <begin position="90"/>
        <end position="107"/>
    </location>
</feature>
<dbReference type="SUPFAM" id="SSF55785">
    <property type="entry name" value="PYP-like sensor domain (PAS domain)"/>
    <property type="match status" value="2"/>
</dbReference>
<dbReference type="InterPro" id="IPR000160">
    <property type="entry name" value="GGDEF_dom"/>
</dbReference>
<keyword evidence="3" id="KW-0808">Transferase</keyword>
<keyword evidence="10 11" id="KW-0472">Membrane</keyword>
<evidence type="ECO:0000256" key="8">
    <source>
        <dbReference type="ARBA" id="ARBA00022989"/>
    </source>
</evidence>
<evidence type="ECO:0000256" key="7">
    <source>
        <dbReference type="ARBA" id="ARBA00022840"/>
    </source>
</evidence>
<feature type="transmembrane region" description="Helical" evidence="11">
    <location>
        <begin position="49"/>
        <end position="70"/>
    </location>
</feature>
<keyword evidence="6" id="KW-0418">Kinase</keyword>
<evidence type="ECO:0000256" key="9">
    <source>
        <dbReference type="ARBA" id="ARBA00023012"/>
    </source>
</evidence>
<feature type="transmembrane region" description="Helical" evidence="11">
    <location>
        <begin position="12"/>
        <end position="37"/>
    </location>
</feature>
<dbReference type="InterPro" id="IPR043128">
    <property type="entry name" value="Rev_trsase/Diguanyl_cyclase"/>
</dbReference>
<dbReference type="PROSITE" id="PS50883">
    <property type="entry name" value="EAL"/>
    <property type="match status" value="1"/>
</dbReference>
<dbReference type="PROSITE" id="PS50112">
    <property type="entry name" value="PAS"/>
    <property type="match status" value="2"/>
</dbReference>
<feature type="transmembrane region" description="Helical" evidence="11">
    <location>
        <begin position="161"/>
        <end position="181"/>
    </location>
</feature>
<dbReference type="CDD" id="cd00130">
    <property type="entry name" value="PAS"/>
    <property type="match status" value="2"/>
</dbReference>
<dbReference type="PANTHER" id="PTHR44757:SF2">
    <property type="entry name" value="BIOFILM ARCHITECTURE MAINTENANCE PROTEIN MBAA"/>
    <property type="match status" value="1"/>
</dbReference>
<feature type="domain" description="EAL" evidence="14">
    <location>
        <begin position="611"/>
        <end position="865"/>
    </location>
</feature>
<evidence type="ECO:0000256" key="1">
    <source>
        <dbReference type="ARBA" id="ARBA00004141"/>
    </source>
</evidence>
<dbReference type="PANTHER" id="PTHR44757">
    <property type="entry name" value="DIGUANYLATE CYCLASE DGCP"/>
    <property type="match status" value="1"/>
</dbReference>
<feature type="transmembrane region" description="Helical" evidence="11">
    <location>
        <begin position="119"/>
        <end position="141"/>
    </location>
</feature>
<gene>
    <name evidence="16" type="ordered locus">Daci_0734</name>
</gene>
<dbReference type="EMBL" id="CP000884">
    <property type="protein sequence ID" value="ABX33380.1"/>
    <property type="molecule type" value="Genomic_DNA"/>
</dbReference>
<dbReference type="InterPro" id="IPR038318">
    <property type="entry name" value="KdpD_sf"/>
</dbReference>
<dbReference type="eggNOG" id="COG5001">
    <property type="taxonomic scope" value="Bacteria"/>
</dbReference>
<dbReference type="SUPFAM" id="SSF141868">
    <property type="entry name" value="EAL domain-like"/>
    <property type="match status" value="1"/>
</dbReference>
<dbReference type="InterPro" id="IPR001633">
    <property type="entry name" value="EAL_dom"/>
</dbReference>
<dbReference type="Pfam" id="PF13426">
    <property type="entry name" value="PAS_9"/>
    <property type="match status" value="1"/>
</dbReference>
<keyword evidence="9" id="KW-0902">Two-component regulatory system</keyword>
<reference evidence="17" key="2">
    <citation type="submission" date="2007-11" db="EMBL/GenBank/DDBJ databases">
        <title>Complete sequence of Delftia acidovorans DSM 14801 / SPH-1.</title>
        <authorList>
            <person name="Copeland A."/>
            <person name="Lucas S."/>
            <person name="Lapidus A."/>
            <person name="Barry K."/>
            <person name="Glavina del Rio T."/>
            <person name="Dalin E."/>
            <person name="Tice H."/>
            <person name="Pitluck S."/>
            <person name="Lowry S."/>
            <person name="Clum A."/>
            <person name="Schmutz J."/>
            <person name="Larimer F."/>
            <person name="Land M."/>
            <person name="Hauser L."/>
            <person name="Kyrpides N."/>
            <person name="Kim E."/>
            <person name="Schleheck D."/>
            <person name="Richardson P."/>
        </authorList>
    </citation>
    <scope>NUCLEOTIDE SEQUENCE [LARGE SCALE GENOMIC DNA]</scope>
    <source>
        <strain evidence="17">DSM 14801 / SPH-1</strain>
    </source>
</reference>
<dbReference type="Gene3D" id="3.30.70.270">
    <property type="match status" value="1"/>
</dbReference>
<dbReference type="InterPro" id="IPR001610">
    <property type="entry name" value="PAC"/>
</dbReference>
<dbReference type="Gene3D" id="1.20.120.620">
    <property type="entry name" value="Backbone structure of the membrane domain of e. Coli histidine kinase receptor kdpd"/>
    <property type="match status" value="1"/>
</dbReference>